<reference evidence="5" key="1">
    <citation type="journal article" date="2019" name="Int. J. Syst. Evol. Microbiol.">
        <title>The Global Catalogue of Microorganisms (GCM) 10K type strain sequencing project: providing services to taxonomists for standard genome sequencing and annotation.</title>
        <authorList>
            <consortium name="The Broad Institute Genomics Platform"/>
            <consortium name="The Broad Institute Genome Sequencing Center for Infectious Disease"/>
            <person name="Wu L."/>
            <person name="Ma J."/>
        </authorList>
    </citation>
    <scope>NUCLEOTIDE SEQUENCE [LARGE SCALE GENOMIC DNA]</scope>
    <source>
        <strain evidence="5">CCM 8689</strain>
    </source>
</reference>
<proteinExistence type="predicted"/>
<dbReference type="Pfam" id="PF00072">
    <property type="entry name" value="Response_reg"/>
    <property type="match status" value="1"/>
</dbReference>
<dbReference type="CDD" id="cd00156">
    <property type="entry name" value="REC"/>
    <property type="match status" value="1"/>
</dbReference>
<dbReference type="PANTHER" id="PTHR44591">
    <property type="entry name" value="STRESS RESPONSE REGULATOR PROTEIN 1"/>
    <property type="match status" value="1"/>
</dbReference>
<keyword evidence="1 2" id="KW-0597">Phosphoprotein</keyword>
<protein>
    <submittedName>
        <fullName evidence="4">Response regulator</fullName>
    </submittedName>
</protein>
<dbReference type="SMART" id="SM00448">
    <property type="entry name" value="REC"/>
    <property type="match status" value="1"/>
</dbReference>
<evidence type="ECO:0000259" key="3">
    <source>
        <dbReference type="PROSITE" id="PS50110"/>
    </source>
</evidence>
<dbReference type="PANTHER" id="PTHR44591:SF3">
    <property type="entry name" value="RESPONSE REGULATORY DOMAIN-CONTAINING PROTEIN"/>
    <property type="match status" value="1"/>
</dbReference>
<feature type="modified residue" description="4-aspartylphosphate" evidence="2">
    <location>
        <position position="57"/>
    </location>
</feature>
<sequence>MKENLKILIADDSELMRLVMRGFFIKYLINPQIKQTTNLEETFNLLSAEKFDLLLLDINMPNGDSSPNTVFMIKKDHPDLKIVMFTGNDKKTLEAEYTAAGAIGFIQKDEHMNKVTKEFIDTKL</sequence>
<dbReference type="Proteomes" id="UP001595792">
    <property type="component" value="Unassembled WGS sequence"/>
</dbReference>
<organism evidence="4 5">
    <name type="scientific">Pedobacter jamesrossensis</name>
    <dbReference type="NCBI Taxonomy" id="1908238"/>
    <lineage>
        <taxon>Bacteria</taxon>
        <taxon>Pseudomonadati</taxon>
        <taxon>Bacteroidota</taxon>
        <taxon>Sphingobacteriia</taxon>
        <taxon>Sphingobacteriales</taxon>
        <taxon>Sphingobacteriaceae</taxon>
        <taxon>Pedobacter</taxon>
    </lineage>
</organism>
<feature type="domain" description="Response regulatory" evidence="3">
    <location>
        <begin position="6"/>
        <end position="123"/>
    </location>
</feature>
<dbReference type="RefSeq" id="WP_378959648.1">
    <property type="nucleotide sequence ID" value="NZ_JBHRXC010000016.1"/>
</dbReference>
<dbReference type="InterPro" id="IPR050595">
    <property type="entry name" value="Bact_response_regulator"/>
</dbReference>
<evidence type="ECO:0000256" key="2">
    <source>
        <dbReference type="PROSITE-ProRule" id="PRU00169"/>
    </source>
</evidence>
<accession>A0ABV8NJD6</accession>
<dbReference type="SUPFAM" id="SSF52172">
    <property type="entry name" value="CheY-like"/>
    <property type="match status" value="1"/>
</dbReference>
<dbReference type="PROSITE" id="PS50110">
    <property type="entry name" value="RESPONSE_REGULATORY"/>
    <property type="match status" value="1"/>
</dbReference>
<evidence type="ECO:0000256" key="1">
    <source>
        <dbReference type="ARBA" id="ARBA00022553"/>
    </source>
</evidence>
<evidence type="ECO:0000313" key="5">
    <source>
        <dbReference type="Proteomes" id="UP001595792"/>
    </source>
</evidence>
<dbReference type="InterPro" id="IPR001789">
    <property type="entry name" value="Sig_transdc_resp-reg_receiver"/>
</dbReference>
<gene>
    <name evidence="4" type="ORF">ACFOUY_06400</name>
</gene>
<dbReference type="EMBL" id="JBHSBY010000032">
    <property type="protein sequence ID" value="MFC4196322.1"/>
    <property type="molecule type" value="Genomic_DNA"/>
</dbReference>
<dbReference type="InterPro" id="IPR011006">
    <property type="entry name" value="CheY-like_superfamily"/>
</dbReference>
<dbReference type="Gene3D" id="3.40.50.2300">
    <property type="match status" value="1"/>
</dbReference>
<comment type="caution">
    <text evidence="4">The sequence shown here is derived from an EMBL/GenBank/DDBJ whole genome shotgun (WGS) entry which is preliminary data.</text>
</comment>
<name>A0ABV8NJD6_9SPHI</name>
<evidence type="ECO:0000313" key="4">
    <source>
        <dbReference type="EMBL" id="MFC4196322.1"/>
    </source>
</evidence>
<keyword evidence="5" id="KW-1185">Reference proteome</keyword>